<protein>
    <submittedName>
        <fullName evidence="2">Putative DNA topoisomerase</fullName>
    </submittedName>
</protein>
<sequence>MNQSLFTPSKQQEHCPQCGSPLQLKQGKKGLFLGCSAYPDCDYLKPLHSHSEHKIIKELTESCPECGEHLQLKQGSFGMFIGCSGYPACHFIVHEQAESETPQYPCPECGKGHLIARKGRQGKTFYGCDNYPKCKFTLSNEPHLITCPQCGGELCTIKKQSEQYITWQCAKRACRHLFTVEK</sequence>
<dbReference type="GO" id="GO:0003917">
    <property type="term" value="F:DNA topoisomerase type I (single strand cut, ATP-independent) activity"/>
    <property type="evidence" value="ECO:0007669"/>
    <property type="project" value="InterPro"/>
</dbReference>
<organism evidence="2 3">
    <name type="scientific">Cricetibacter osteomyelitidis</name>
    <dbReference type="NCBI Taxonomy" id="1521931"/>
    <lineage>
        <taxon>Bacteria</taxon>
        <taxon>Pseudomonadati</taxon>
        <taxon>Pseudomonadota</taxon>
        <taxon>Gammaproteobacteria</taxon>
        <taxon>Pasteurellales</taxon>
        <taxon>Pasteurellaceae</taxon>
        <taxon>Cricetibacter</taxon>
    </lineage>
</organism>
<gene>
    <name evidence="2" type="ORF">EDC44_11359</name>
</gene>
<comment type="caution">
    <text evidence="2">The sequence shown here is derived from an EMBL/GenBank/DDBJ whole genome shotgun (WGS) entry which is preliminary data.</text>
</comment>
<dbReference type="PANTHER" id="PTHR42785:SF1">
    <property type="entry name" value="DNA TOPOISOMERASE"/>
    <property type="match status" value="1"/>
</dbReference>
<dbReference type="InterPro" id="IPR000380">
    <property type="entry name" value="Topo_IA"/>
</dbReference>
<feature type="domain" description="DNA topoisomerase type IA zn finger" evidence="1">
    <location>
        <begin position="146"/>
        <end position="156"/>
    </location>
</feature>
<dbReference type="GO" id="GO:0005694">
    <property type="term" value="C:chromosome"/>
    <property type="evidence" value="ECO:0007669"/>
    <property type="project" value="InterPro"/>
</dbReference>
<evidence type="ECO:0000313" key="3">
    <source>
        <dbReference type="Proteomes" id="UP000295763"/>
    </source>
</evidence>
<dbReference type="Pfam" id="PF01396">
    <property type="entry name" value="Zn_ribbon_Top1"/>
    <property type="match status" value="4"/>
</dbReference>
<dbReference type="GO" id="GO:0006265">
    <property type="term" value="P:DNA topological change"/>
    <property type="evidence" value="ECO:0007669"/>
    <property type="project" value="InterPro"/>
</dbReference>
<feature type="domain" description="DNA topoisomerase type IA zn finger" evidence="1">
    <location>
        <begin position="106"/>
        <end position="141"/>
    </location>
</feature>
<dbReference type="SUPFAM" id="SSF57783">
    <property type="entry name" value="Zinc beta-ribbon"/>
    <property type="match status" value="3"/>
</dbReference>
<feature type="domain" description="DNA topoisomerase type IA zn finger" evidence="1">
    <location>
        <begin position="13"/>
        <end position="48"/>
    </location>
</feature>
<proteinExistence type="predicted"/>
<dbReference type="InterPro" id="IPR013498">
    <property type="entry name" value="Topo_IA_Znf"/>
</dbReference>
<feature type="domain" description="DNA topoisomerase type IA zn finger" evidence="1">
    <location>
        <begin position="61"/>
        <end position="95"/>
    </location>
</feature>
<evidence type="ECO:0000313" key="2">
    <source>
        <dbReference type="EMBL" id="TCP94913.1"/>
    </source>
</evidence>
<keyword evidence="2" id="KW-0413">Isomerase</keyword>
<dbReference type="AlphaFoldDB" id="A0A4V2T1U5"/>
<dbReference type="Gene3D" id="3.30.65.10">
    <property type="entry name" value="Bacterial Topoisomerase I, domain 1"/>
    <property type="match status" value="2"/>
</dbReference>
<name>A0A4V2T1U5_9PAST</name>
<reference evidence="2 3" key="1">
    <citation type="submission" date="2019-03" db="EMBL/GenBank/DDBJ databases">
        <title>Genomic Encyclopedia of Type Strains, Phase IV (KMG-IV): sequencing the most valuable type-strain genomes for metagenomic binning, comparative biology and taxonomic classification.</title>
        <authorList>
            <person name="Goeker M."/>
        </authorList>
    </citation>
    <scope>NUCLEOTIDE SEQUENCE [LARGE SCALE GENOMIC DNA]</scope>
    <source>
        <strain evidence="2 3">DSM 28404</strain>
    </source>
</reference>
<dbReference type="GO" id="GO:0003677">
    <property type="term" value="F:DNA binding"/>
    <property type="evidence" value="ECO:0007669"/>
    <property type="project" value="InterPro"/>
</dbReference>
<dbReference type="EMBL" id="SLYB01000013">
    <property type="protein sequence ID" value="TCP94913.1"/>
    <property type="molecule type" value="Genomic_DNA"/>
</dbReference>
<dbReference type="Proteomes" id="UP000295763">
    <property type="component" value="Unassembled WGS sequence"/>
</dbReference>
<accession>A0A4V2T1U5</accession>
<keyword evidence="3" id="KW-1185">Reference proteome</keyword>
<dbReference type="PANTHER" id="PTHR42785">
    <property type="entry name" value="DNA TOPOISOMERASE, TYPE IA, CORE"/>
    <property type="match status" value="1"/>
</dbReference>
<evidence type="ECO:0000259" key="1">
    <source>
        <dbReference type="Pfam" id="PF01396"/>
    </source>
</evidence>
<dbReference type="OrthoDB" id="6412825at2"/>
<dbReference type="RefSeq" id="WP_131977014.1">
    <property type="nucleotide sequence ID" value="NZ_SLYB01000013.1"/>
</dbReference>